<evidence type="ECO:0000259" key="2">
    <source>
        <dbReference type="Pfam" id="PF07715"/>
    </source>
</evidence>
<dbReference type="Gene3D" id="2.170.130.10">
    <property type="entry name" value="TonB-dependent receptor, plug domain"/>
    <property type="match status" value="1"/>
</dbReference>
<dbReference type="InterPro" id="IPR037066">
    <property type="entry name" value="Plug_dom_sf"/>
</dbReference>
<accession>A0A5C6RYA1</accession>
<keyword evidence="1" id="KW-0812">Transmembrane</keyword>
<keyword evidence="1" id="KW-1134">Transmembrane beta strand</keyword>
<dbReference type="PROSITE" id="PS52016">
    <property type="entry name" value="TONB_DEPENDENT_REC_3"/>
    <property type="match status" value="1"/>
</dbReference>
<dbReference type="InterPro" id="IPR012910">
    <property type="entry name" value="Plug_dom"/>
</dbReference>
<keyword evidence="1" id="KW-0998">Cell outer membrane</keyword>
<dbReference type="InterPro" id="IPR039426">
    <property type="entry name" value="TonB-dep_rcpt-like"/>
</dbReference>
<reference evidence="3 4" key="1">
    <citation type="submission" date="2019-08" db="EMBL/GenBank/DDBJ databases">
        <title>Genome of Vicingus serpentipes NCIMB 15042.</title>
        <authorList>
            <person name="Bowman J.P."/>
        </authorList>
    </citation>
    <scope>NUCLEOTIDE SEQUENCE [LARGE SCALE GENOMIC DNA]</scope>
    <source>
        <strain evidence="3 4">NCIMB 15042</strain>
    </source>
</reference>
<dbReference type="Proteomes" id="UP000321721">
    <property type="component" value="Unassembled WGS sequence"/>
</dbReference>
<dbReference type="SUPFAM" id="SSF56935">
    <property type="entry name" value="Porins"/>
    <property type="match status" value="1"/>
</dbReference>
<dbReference type="EMBL" id="VOOS01000001">
    <property type="protein sequence ID" value="TXB66945.1"/>
    <property type="molecule type" value="Genomic_DNA"/>
</dbReference>
<organism evidence="3 4">
    <name type="scientific">Vicingus serpentipes</name>
    <dbReference type="NCBI Taxonomy" id="1926625"/>
    <lineage>
        <taxon>Bacteria</taxon>
        <taxon>Pseudomonadati</taxon>
        <taxon>Bacteroidota</taxon>
        <taxon>Flavobacteriia</taxon>
        <taxon>Flavobacteriales</taxon>
        <taxon>Vicingaceae</taxon>
        <taxon>Vicingus</taxon>
    </lineage>
</organism>
<comment type="subcellular location">
    <subcellularLocation>
        <location evidence="1">Cell outer membrane</location>
        <topology evidence="1">Multi-pass membrane protein</topology>
    </subcellularLocation>
</comment>
<dbReference type="InterPro" id="IPR008969">
    <property type="entry name" value="CarboxyPept-like_regulatory"/>
</dbReference>
<evidence type="ECO:0000313" key="3">
    <source>
        <dbReference type="EMBL" id="TXB66945.1"/>
    </source>
</evidence>
<keyword evidence="4" id="KW-1185">Reference proteome</keyword>
<dbReference type="AlphaFoldDB" id="A0A5C6RYA1"/>
<protein>
    <submittedName>
        <fullName evidence="3">TonB-dependent receptor</fullName>
    </submittedName>
</protein>
<dbReference type="Gene3D" id="2.60.40.1120">
    <property type="entry name" value="Carboxypeptidase-like, regulatory domain"/>
    <property type="match status" value="1"/>
</dbReference>
<dbReference type="Pfam" id="PF07715">
    <property type="entry name" value="Plug"/>
    <property type="match status" value="1"/>
</dbReference>
<proteinExistence type="inferred from homology"/>
<comment type="caution">
    <text evidence="3">The sequence shown here is derived from an EMBL/GenBank/DDBJ whole genome shotgun (WGS) entry which is preliminary data.</text>
</comment>
<keyword evidence="3" id="KW-0675">Receptor</keyword>
<keyword evidence="1" id="KW-0813">Transport</keyword>
<keyword evidence="1" id="KW-0472">Membrane</keyword>
<sequence length="782" mass="87436">MMNLNKLLIIIVGLFLTINVFAQGTVRGFVYDEKSGEPVIFTNVFLKGTTIGAATDVNGFYSISKIPAGSYTLMVTSLGYDTAQVSIKITGNELINQKLFIKEGMIQMETFNLSAEKAEDKTDVKMSVNKVTPKEIQSMPSIGGDPDLAQYIQVLPGVTFTGDQGGQLYIRGGSPIQNKVLLDGMIIYNPFHSIGLFSVFDTDLMRNADVYTGGFNAEYGGRVSSIMDITTRDGNKKRLSGKLSASTFGGKILLEGPLKKAKEVGGGSSSFVISAKHSYLEQSSKMYKSYFEGLDSENARGIDSTGLPYGFTDIYGKISLNGENGSKVNFFGFNFRDRVNFSDASKIQWDSYGGGSNFVLIPGSSKTLIEGVFAYSKYAVEMLEADGKPRTSEVGGFNAGMNFTSFSGDNEFKYGFEVLGMSTDYTFQNDVDLIIQQKQNTTEISGFLLFKWNIGKLVLEPSIRTQYYASLSEFSPEPRLGMKFNLTDWWRVKAAGGFYSQNLISANSDRDIVNLFYGFLSGPDNLQSEFTTKDGDVQEVTSKLQKARHAIAGFEFDLTKSITLNTEGYYKKFTQLTNTNRNKIYPDTDDFENISDELKKDFIIETGDAYGLDFSLKYSSTRLNIWTIYSLSKVTRWDGIQEYSPVFDRRHNVNVVVGYVFGKDFNWEFDARWNFGSGFPFTQTQAFYEGLDFSSISQDPTSANGNLEIAYAEINKGRLPYYHRLDLTLKRKFVLGKNTELELSGSVTNVYNRENIFYLDRVTDQKVYQLPILPSFGMTFTF</sequence>
<dbReference type="GO" id="GO:0009279">
    <property type="term" value="C:cell outer membrane"/>
    <property type="evidence" value="ECO:0007669"/>
    <property type="project" value="UniProtKB-SubCell"/>
</dbReference>
<feature type="domain" description="TonB-dependent receptor plug" evidence="2">
    <location>
        <begin position="121"/>
        <end position="222"/>
    </location>
</feature>
<gene>
    <name evidence="3" type="ORF">FRY74_01825</name>
</gene>
<evidence type="ECO:0000313" key="4">
    <source>
        <dbReference type="Proteomes" id="UP000321721"/>
    </source>
</evidence>
<name>A0A5C6RYA1_9FLAO</name>
<dbReference type="Pfam" id="PF13715">
    <property type="entry name" value="CarbopepD_reg_2"/>
    <property type="match status" value="1"/>
</dbReference>
<comment type="similarity">
    <text evidence="1">Belongs to the TonB-dependent receptor family.</text>
</comment>
<dbReference type="OrthoDB" id="9803050at2"/>
<dbReference type="SUPFAM" id="SSF49464">
    <property type="entry name" value="Carboxypeptidase regulatory domain-like"/>
    <property type="match status" value="1"/>
</dbReference>
<evidence type="ECO:0000256" key="1">
    <source>
        <dbReference type="PROSITE-ProRule" id="PRU01360"/>
    </source>
</evidence>